<dbReference type="AlphaFoldDB" id="A0A8J9SFF7"/>
<feature type="non-terminal residue" evidence="1">
    <location>
        <position position="122"/>
    </location>
</feature>
<sequence length="122" mass="14134">MGDRKVTNKYIPADFDPKLIPRGKKLSAKDGTVPVRMMLPFSIQCSTCNTFMYRGRKFNSKKEPVGGSEGRYLGIQRWRFYIKCTHCSRPVTFLTDPKNADYEMESGASRNYEVYKDKEQTE</sequence>
<gene>
    <name evidence="1" type="ORF">PTTT1_LOCUS44763</name>
</gene>
<dbReference type="EMBL" id="OU594946">
    <property type="protein sequence ID" value="CAG9290421.1"/>
    <property type="molecule type" value="Genomic_DNA"/>
</dbReference>
<reference evidence="1" key="1">
    <citation type="submission" date="2022-02" db="EMBL/GenBank/DDBJ databases">
        <authorList>
            <person name="Giguere J D."/>
        </authorList>
    </citation>
    <scope>NUCLEOTIDE SEQUENCE</scope>
    <source>
        <strain evidence="1">CCAP 1055/1</strain>
    </source>
</reference>
<protein>
    <recommendedName>
        <fullName evidence="2">Splicing factor YJU2</fullName>
    </recommendedName>
</protein>
<dbReference type="Pfam" id="PF04502">
    <property type="entry name" value="Saf4_Yju2"/>
    <property type="match status" value="1"/>
</dbReference>
<dbReference type="InterPro" id="IPR007590">
    <property type="entry name" value="Saf4/Yju2"/>
</dbReference>
<dbReference type="PANTHER" id="PTHR12111">
    <property type="entry name" value="SPLICING FACTOR YJU2"/>
    <property type="match status" value="1"/>
</dbReference>
<dbReference type="GO" id="GO:0071006">
    <property type="term" value="C:U2-type catalytic step 1 spliceosome"/>
    <property type="evidence" value="ECO:0007669"/>
    <property type="project" value="TreeGrafter"/>
</dbReference>
<dbReference type="GO" id="GO:0000398">
    <property type="term" value="P:mRNA splicing, via spliceosome"/>
    <property type="evidence" value="ECO:0007669"/>
    <property type="project" value="InterPro"/>
</dbReference>
<name>A0A8J9SFF7_PHATR</name>
<accession>A0A8J9SFF7</accession>
<proteinExistence type="predicted"/>
<evidence type="ECO:0008006" key="2">
    <source>
        <dbReference type="Google" id="ProtNLM"/>
    </source>
</evidence>
<organism evidence="1">
    <name type="scientific">Phaeodactylum tricornutum</name>
    <name type="common">Diatom</name>
    <dbReference type="NCBI Taxonomy" id="2850"/>
    <lineage>
        <taxon>Eukaryota</taxon>
        <taxon>Sar</taxon>
        <taxon>Stramenopiles</taxon>
        <taxon>Ochrophyta</taxon>
        <taxon>Bacillariophyta</taxon>
        <taxon>Bacillariophyceae</taxon>
        <taxon>Bacillariophycidae</taxon>
        <taxon>Naviculales</taxon>
        <taxon>Phaeodactylaceae</taxon>
        <taxon>Phaeodactylum</taxon>
    </lineage>
</organism>
<dbReference type="Proteomes" id="UP000836788">
    <property type="component" value="Chromosome 5"/>
</dbReference>
<evidence type="ECO:0000313" key="1">
    <source>
        <dbReference type="EMBL" id="CAG9290421.1"/>
    </source>
</evidence>
<dbReference type="PANTHER" id="PTHR12111:SF1">
    <property type="entry name" value="SPLICING FACTOR YJU2"/>
    <property type="match status" value="1"/>
</dbReference>